<reference evidence="2 3" key="1">
    <citation type="submission" date="2024-01" db="EMBL/GenBank/DDBJ databases">
        <title>The genomes of 5 underutilized Papilionoideae crops provide insights into root nodulation and disease resistanc.</title>
        <authorList>
            <person name="Jiang F."/>
        </authorList>
    </citation>
    <scope>NUCLEOTIDE SEQUENCE [LARGE SCALE GENOMIC DNA]</scope>
    <source>
        <strain evidence="2">JINMINGXINNONG_FW02</strain>
        <tissue evidence="2">Leaves</tissue>
    </source>
</reference>
<dbReference type="Proteomes" id="UP001374584">
    <property type="component" value="Unassembled WGS sequence"/>
</dbReference>
<proteinExistence type="predicted"/>
<feature type="region of interest" description="Disordered" evidence="1">
    <location>
        <begin position="55"/>
        <end position="74"/>
    </location>
</feature>
<evidence type="ECO:0000256" key="1">
    <source>
        <dbReference type="SAM" id="MobiDB-lite"/>
    </source>
</evidence>
<evidence type="ECO:0000313" key="3">
    <source>
        <dbReference type="Proteomes" id="UP001374584"/>
    </source>
</evidence>
<comment type="caution">
    <text evidence="2">The sequence shown here is derived from an EMBL/GenBank/DDBJ whole genome shotgun (WGS) entry which is preliminary data.</text>
</comment>
<sequence>MRGVVFQGWKCKYEDGIAIKGDGRRFPLSAADVKYLQNLYTSTWRSYNHIDRKEEVGRSRRSRREQQLPRSIGF</sequence>
<gene>
    <name evidence="2" type="ORF">VNO80_00341</name>
</gene>
<dbReference type="EMBL" id="JAYMYR010000001">
    <property type="protein sequence ID" value="KAK7381794.1"/>
    <property type="molecule type" value="Genomic_DNA"/>
</dbReference>
<name>A0AAN9NYL6_PHACN</name>
<accession>A0AAN9NYL6</accession>
<dbReference type="AlphaFoldDB" id="A0AAN9NYL6"/>
<organism evidence="2 3">
    <name type="scientific">Phaseolus coccineus</name>
    <name type="common">Scarlet runner bean</name>
    <name type="synonym">Phaseolus multiflorus</name>
    <dbReference type="NCBI Taxonomy" id="3886"/>
    <lineage>
        <taxon>Eukaryota</taxon>
        <taxon>Viridiplantae</taxon>
        <taxon>Streptophyta</taxon>
        <taxon>Embryophyta</taxon>
        <taxon>Tracheophyta</taxon>
        <taxon>Spermatophyta</taxon>
        <taxon>Magnoliopsida</taxon>
        <taxon>eudicotyledons</taxon>
        <taxon>Gunneridae</taxon>
        <taxon>Pentapetalae</taxon>
        <taxon>rosids</taxon>
        <taxon>fabids</taxon>
        <taxon>Fabales</taxon>
        <taxon>Fabaceae</taxon>
        <taxon>Papilionoideae</taxon>
        <taxon>50 kb inversion clade</taxon>
        <taxon>NPAAA clade</taxon>
        <taxon>indigoferoid/millettioid clade</taxon>
        <taxon>Phaseoleae</taxon>
        <taxon>Phaseolus</taxon>
    </lineage>
</organism>
<protein>
    <submittedName>
        <fullName evidence="2">Uncharacterized protein</fullName>
    </submittedName>
</protein>
<keyword evidence="3" id="KW-1185">Reference proteome</keyword>
<evidence type="ECO:0000313" key="2">
    <source>
        <dbReference type="EMBL" id="KAK7381794.1"/>
    </source>
</evidence>